<dbReference type="AlphaFoldDB" id="A0A242KUZ9"/>
<sequence>MNGNQNDGEIDLLEKSIKKMPMFAQKTLFTAVSFIRRIFSASKKQENNQTKDTTIQEMKVTGNEKQTLSELNKNKVKSSLSDKNLQIKLDSKDKKQSVTLQKVSGVQANKNELPAFAHLKNRASNIAMKKNSRITRSIKNKVQEQNNLTL</sequence>
<evidence type="ECO:0000313" key="1">
    <source>
        <dbReference type="EMBL" id="OTP24868.1"/>
    </source>
</evidence>
<accession>A0A242KUZ9</accession>
<protein>
    <submittedName>
        <fullName evidence="1">Uncharacterized protein</fullName>
    </submittedName>
</protein>
<proteinExistence type="predicted"/>
<dbReference type="RefSeq" id="WP_086335552.1">
    <property type="nucleotide sequence ID" value="NZ_NGMS01000004.1"/>
</dbReference>
<reference evidence="1 2" key="1">
    <citation type="submission" date="2017-05" db="EMBL/GenBank/DDBJ databases">
        <title>The Genome Sequence of Enterococcus mundtii 6B1_DIV0119.</title>
        <authorList>
            <consortium name="The Broad Institute Genomics Platform"/>
            <consortium name="The Broad Institute Genomic Center for Infectious Diseases"/>
            <person name="Earl A."/>
            <person name="Manson A."/>
            <person name="Schwartman J."/>
            <person name="Gilmore M."/>
            <person name="Abouelleil A."/>
            <person name="Cao P."/>
            <person name="Chapman S."/>
            <person name="Cusick C."/>
            <person name="Shea T."/>
            <person name="Young S."/>
            <person name="Neafsey D."/>
            <person name="Nusbaum C."/>
            <person name="Birren B."/>
        </authorList>
    </citation>
    <scope>NUCLEOTIDE SEQUENCE [LARGE SCALE GENOMIC DNA]</scope>
    <source>
        <strain evidence="1 2">6B1_DIV0119</strain>
    </source>
</reference>
<comment type="caution">
    <text evidence="1">The sequence shown here is derived from an EMBL/GenBank/DDBJ whole genome shotgun (WGS) entry which is preliminary data.</text>
</comment>
<dbReference type="Proteomes" id="UP000195024">
    <property type="component" value="Unassembled WGS sequence"/>
</dbReference>
<evidence type="ECO:0000313" key="2">
    <source>
        <dbReference type="Proteomes" id="UP000195024"/>
    </source>
</evidence>
<organism evidence="1 2">
    <name type="scientific">Enterococcus mundtii</name>
    <dbReference type="NCBI Taxonomy" id="53346"/>
    <lineage>
        <taxon>Bacteria</taxon>
        <taxon>Bacillati</taxon>
        <taxon>Bacillota</taxon>
        <taxon>Bacilli</taxon>
        <taxon>Lactobacillales</taxon>
        <taxon>Enterococcaceae</taxon>
        <taxon>Enterococcus</taxon>
    </lineage>
</organism>
<gene>
    <name evidence="1" type="ORF">A5802_003023</name>
</gene>
<dbReference type="EMBL" id="NGMS01000004">
    <property type="protein sequence ID" value="OTP24868.1"/>
    <property type="molecule type" value="Genomic_DNA"/>
</dbReference>
<name>A0A242KUZ9_ENTMU</name>